<dbReference type="AlphaFoldDB" id="A0A518DR90"/>
<dbReference type="PANTHER" id="PTHR42837:SF2">
    <property type="entry name" value="MEMBRANE METALLOPROTEASE ARASP2, CHLOROPLASTIC-RELATED"/>
    <property type="match status" value="1"/>
</dbReference>
<feature type="region of interest" description="Disordered" evidence="11">
    <location>
        <begin position="113"/>
        <end position="163"/>
    </location>
</feature>
<evidence type="ECO:0000313" key="14">
    <source>
        <dbReference type="EMBL" id="QDU94358.1"/>
    </source>
</evidence>
<feature type="compositionally biased region" description="Basic and acidic residues" evidence="11">
    <location>
        <begin position="136"/>
        <end position="148"/>
    </location>
</feature>
<dbReference type="InterPro" id="IPR004387">
    <property type="entry name" value="Pept_M50_Zn"/>
</dbReference>
<evidence type="ECO:0000313" key="15">
    <source>
        <dbReference type="Proteomes" id="UP000317648"/>
    </source>
</evidence>
<dbReference type="InterPro" id="IPR041489">
    <property type="entry name" value="PDZ_6"/>
</dbReference>
<accession>A0A518DR90</accession>
<dbReference type="InterPro" id="IPR001478">
    <property type="entry name" value="PDZ"/>
</dbReference>
<organism evidence="14 15">
    <name type="scientific">Lignipirellula cremea</name>
    <dbReference type="NCBI Taxonomy" id="2528010"/>
    <lineage>
        <taxon>Bacteria</taxon>
        <taxon>Pseudomonadati</taxon>
        <taxon>Planctomycetota</taxon>
        <taxon>Planctomycetia</taxon>
        <taxon>Pirellulales</taxon>
        <taxon>Pirellulaceae</taxon>
        <taxon>Lignipirellula</taxon>
    </lineage>
</organism>
<evidence type="ECO:0000256" key="12">
    <source>
        <dbReference type="SAM" id="Phobius"/>
    </source>
</evidence>
<dbReference type="SMART" id="SM00228">
    <property type="entry name" value="PDZ"/>
    <property type="match status" value="1"/>
</dbReference>
<reference evidence="14 15" key="1">
    <citation type="submission" date="2019-02" db="EMBL/GenBank/DDBJ databases">
        <title>Deep-cultivation of Planctomycetes and their phenomic and genomic characterization uncovers novel biology.</title>
        <authorList>
            <person name="Wiegand S."/>
            <person name="Jogler M."/>
            <person name="Boedeker C."/>
            <person name="Pinto D."/>
            <person name="Vollmers J."/>
            <person name="Rivas-Marin E."/>
            <person name="Kohn T."/>
            <person name="Peeters S.H."/>
            <person name="Heuer A."/>
            <person name="Rast P."/>
            <person name="Oberbeckmann S."/>
            <person name="Bunk B."/>
            <person name="Jeske O."/>
            <person name="Meyerdierks A."/>
            <person name="Storesund J.E."/>
            <person name="Kallscheuer N."/>
            <person name="Luecker S."/>
            <person name="Lage O.M."/>
            <person name="Pohl T."/>
            <person name="Merkel B.J."/>
            <person name="Hornburger P."/>
            <person name="Mueller R.-W."/>
            <person name="Bruemmer F."/>
            <person name="Labrenz M."/>
            <person name="Spormann A.M."/>
            <person name="Op den Camp H."/>
            <person name="Overmann J."/>
            <person name="Amann R."/>
            <person name="Jetten M.S.M."/>
            <person name="Mascher T."/>
            <person name="Medema M.H."/>
            <person name="Devos D.P."/>
            <person name="Kaster A.-K."/>
            <person name="Ovreas L."/>
            <person name="Rohde M."/>
            <person name="Galperin M.Y."/>
            <person name="Jogler C."/>
        </authorList>
    </citation>
    <scope>NUCLEOTIDE SEQUENCE [LARGE SCALE GENOMIC DNA]</scope>
    <source>
        <strain evidence="14 15">Pla85_3_4</strain>
    </source>
</reference>
<evidence type="ECO:0000256" key="9">
    <source>
        <dbReference type="ARBA" id="ARBA00023049"/>
    </source>
</evidence>
<keyword evidence="9 14" id="KW-0482">Metalloprotease</keyword>
<keyword evidence="4 14" id="KW-0645">Protease</keyword>
<evidence type="ECO:0000256" key="1">
    <source>
        <dbReference type="ARBA" id="ARBA00001947"/>
    </source>
</evidence>
<dbReference type="Pfam" id="PF17820">
    <property type="entry name" value="PDZ_6"/>
    <property type="match status" value="1"/>
</dbReference>
<dbReference type="PROSITE" id="PS50106">
    <property type="entry name" value="PDZ"/>
    <property type="match status" value="1"/>
</dbReference>
<keyword evidence="5 12" id="KW-0812">Transmembrane</keyword>
<dbReference type="Gene3D" id="2.30.42.10">
    <property type="match status" value="2"/>
</dbReference>
<dbReference type="Pfam" id="PF02163">
    <property type="entry name" value="Peptidase_M50"/>
    <property type="match status" value="1"/>
</dbReference>
<feature type="transmembrane region" description="Helical" evidence="12">
    <location>
        <begin position="182"/>
        <end position="206"/>
    </location>
</feature>
<dbReference type="GO" id="GO:0006508">
    <property type="term" value="P:proteolysis"/>
    <property type="evidence" value="ECO:0007669"/>
    <property type="project" value="UniProtKB-KW"/>
</dbReference>
<comment type="similarity">
    <text evidence="3">Belongs to the peptidase M50B family.</text>
</comment>
<dbReference type="SUPFAM" id="SSF50156">
    <property type="entry name" value="PDZ domain-like"/>
    <property type="match status" value="2"/>
</dbReference>
<sequence>MGMCLSGFAFLILAATGFWGNPSSYWAMFQMVAGLGFVIFVHEMGHFLVAKACGVKCEKFYIGFDFFDIKIGNRVIIPRSLLKYQWGETEYGIGIIPLGGYVKMLGQDDDPRKYEEEMARSRKTDGTETKVVAGTETEKAAHPHHESVTDVDMEPTPLPGDGDESFELDPRSYQAKNVPQRMAIISAGVIMNVIFAVIFATIAYSLGVSHVPTEIGRLAPGGAAYAAGVPVGGRIVQLAKGSSKNEHLRFRHDLSQAVMMAGVKRDLEVLVKTRDGKEEWYAVRPQDTTMETAAGPQKVPTIGVGPADTTEISPVTTLAKQFAAAQVENGFQAGDVVTAVAAPEGEKVVIGDMASGGPYVLDGFLSQHANVPITFTIERTPQTEDGAPVKNAAAQTVTVTVPAQHMQRLGLVMKAGPIESVRRGSTGDKGGLKPGDELLQVDGAPLGDPLTLPDRLQGKYGQPVEVVVQRKDDKGATHEETLQVEVHPPEFINTMWSTGSPFVVQELGVTFPMLREVTAVMPDSPAAVAGLQAGDLVDWVSFKVEGDVDADMKNLIPVDRTIDLTGKAHNWMEVQSWLQFAVPQNKIQLAFSRGKEKQQTVTLKTYPAPEQFNPDRGLHFMTLQEIHKAPLGEAIGFGFRETKENLVRVATFLQRLATGEISPMNLGGPGMIAMAATSEAKQGTANFLLFLTFLSANLAIVNFLPIPVLDGGHMMFLTYEAIFRRPVSEKWFVALSLAGLAFVLSLMLFVVSLDIFRFAQMFS</sequence>
<dbReference type="GO" id="GO:0016020">
    <property type="term" value="C:membrane"/>
    <property type="evidence" value="ECO:0007669"/>
    <property type="project" value="UniProtKB-SubCell"/>
</dbReference>
<dbReference type="OrthoDB" id="9782003at2"/>
<feature type="transmembrane region" description="Helical" evidence="12">
    <location>
        <begin position="687"/>
        <end position="710"/>
    </location>
</feature>
<dbReference type="InterPro" id="IPR036034">
    <property type="entry name" value="PDZ_sf"/>
</dbReference>
<feature type="compositionally biased region" description="Basic and acidic residues" evidence="11">
    <location>
        <begin position="113"/>
        <end position="128"/>
    </location>
</feature>
<evidence type="ECO:0000256" key="4">
    <source>
        <dbReference type="ARBA" id="ARBA00022670"/>
    </source>
</evidence>
<proteinExistence type="inferred from homology"/>
<comment type="cofactor">
    <cofactor evidence="1">
        <name>Zn(2+)</name>
        <dbReference type="ChEBI" id="CHEBI:29105"/>
    </cofactor>
</comment>
<gene>
    <name evidence="14" type="ORF">Pla8534_21470</name>
</gene>
<dbReference type="CDD" id="cd06163">
    <property type="entry name" value="S2P-M50_PDZ_RseP-like"/>
    <property type="match status" value="1"/>
</dbReference>
<evidence type="ECO:0000256" key="2">
    <source>
        <dbReference type="ARBA" id="ARBA00004141"/>
    </source>
</evidence>
<dbReference type="Proteomes" id="UP000317648">
    <property type="component" value="Chromosome"/>
</dbReference>
<name>A0A518DR90_9BACT</name>
<keyword evidence="6 14" id="KW-0378">Hydrolase</keyword>
<protein>
    <submittedName>
        <fullName evidence="14">Zinc metalloprotease</fullName>
        <ecNumber evidence="14">3.4.24.-</ecNumber>
    </submittedName>
</protein>
<evidence type="ECO:0000256" key="5">
    <source>
        <dbReference type="ARBA" id="ARBA00022692"/>
    </source>
</evidence>
<evidence type="ECO:0000256" key="6">
    <source>
        <dbReference type="ARBA" id="ARBA00022801"/>
    </source>
</evidence>
<evidence type="ECO:0000256" key="10">
    <source>
        <dbReference type="ARBA" id="ARBA00023136"/>
    </source>
</evidence>
<evidence type="ECO:0000259" key="13">
    <source>
        <dbReference type="PROSITE" id="PS50106"/>
    </source>
</evidence>
<feature type="domain" description="PDZ" evidence="13">
    <location>
        <begin position="398"/>
        <end position="446"/>
    </location>
</feature>
<keyword evidence="7" id="KW-0862">Zinc</keyword>
<evidence type="ECO:0000256" key="3">
    <source>
        <dbReference type="ARBA" id="ARBA00007931"/>
    </source>
</evidence>
<feature type="transmembrane region" description="Helical" evidence="12">
    <location>
        <begin position="731"/>
        <end position="753"/>
    </location>
</feature>
<evidence type="ECO:0000256" key="7">
    <source>
        <dbReference type="ARBA" id="ARBA00022833"/>
    </source>
</evidence>
<dbReference type="InterPro" id="IPR008915">
    <property type="entry name" value="Peptidase_M50"/>
</dbReference>
<keyword evidence="15" id="KW-1185">Reference proteome</keyword>
<evidence type="ECO:0000256" key="11">
    <source>
        <dbReference type="SAM" id="MobiDB-lite"/>
    </source>
</evidence>
<dbReference type="EC" id="3.4.24.-" evidence="14"/>
<keyword evidence="10 12" id="KW-0472">Membrane</keyword>
<evidence type="ECO:0000256" key="8">
    <source>
        <dbReference type="ARBA" id="ARBA00022989"/>
    </source>
</evidence>
<dbReference type="KEGG" id="lcre:Pla8534_21470"/>
<keyword evidence="8 12" id="KW-1133">Transmembrane helix</keyword>
<dbReference type="PANTHER" id="PTHR42837">
    <property type="entry name" value="REGULATOR OF SIGMA-E PROTEASE RSEP"/>
    <property type="match status" value="1"/>
</dbReference>
<feature type="transmembrane region" description="Helical" evidence="12">
    <location>
        <begin position="30"/>
        <end position="49"/>
    </location>
</feature>
<comment type="subcellular location">
    <subcellularLocation>
        <location evidence="2">Membrane</location>
        <topology evidence="2">Multi-pass membrane protein</topology>
    </subcellularLocation>
</comment>
<dbReference type="EMBL" id="CP036433">
    <property type="protein sequence ID" value="QDU94358.1"/>
    <property type="molecule type" value="Genomic_DNA"/>
</dbReference>
<dbReference type="GO" id="GO:0004222">
    <property type="term" value="F:metalloendopeptidase activity"/>
    <property type="evidence" value="ECO:0007669"/>
    <property type="project" value="InterPro"/>
</dbReference>